<protein>
    <submittedName>
        <fullName evidence="5">WD40-repeat-containing domain protein</fullName>
    </submittedName>
</protein>
<feature type="region of interest" description="Disordered" evidence="4">
    <location>
        <begin position="337"/>
        <end position="370"/>
    </location>
</feature>
<reference evidence="5" key="1">
    <citation type="journal article" date="2020" name="New Phytol.">
        <title>Comparative genomics reveals dynamic genome evolution in host specialist ectomycorrhizal fungi.</title>
        <authorList>
            <person name="Lofgren L.A."/>
            <person name="Nguyen N.H."/>
            <person name="Vilgalys R."/>
            <person name="Ruytinx J."/>
            <person name="Liao H.L."/>
            <person name="Branco S."/>
            <person name="Kuo A."/>
            <person name="LaButti K."/>
            <person name="Lipzen A."/>
            <person name="Andreopoulos W."/>
            <person name="Pangilinan J."/>
            <person name="Riley R."/>
            <person name="Hundley H."/>
            <person name="Na H."/>
            <person name="Barry K."/>
            <person name="Grigoriev I.V."/>
            <person name="Stajich J.E."/>
            <person name="Kennedy P.G."/>
        </authorList>
    </citation>
    <scope>NUCLEOTIDE SEQUENCE</scope>
    <source>
        <strain evidence="5">S12</strain>
    </source>
</reference>
<dbReference type="RefSeq" id="XP_041155732.1">
    <property type="nucleotide sequence ID" value="XM_041311836.1"/>
</dbReference>
<dbReference type="PROSITE" id="PS50082">
    <property type="entry name" value="WD_REPEATS_2"/>
    <property type="match status" value="3"/>
</dbReference>
<dbReference type="AlphaFoldDB" id="A0A9P7DD40"/>
<feature type="repeat" description="WD" evidence="3">
    <location>
        <begin position="124"/>
        <end position="159"/>
    </location>
</feature>
<accession>A0A9P7DD40</accession>
<feature type="repeat" description="WD" evidence="3">
    <location>
        <begin position="166"/>
        <end position="198"/>
    </location>
</feature>
<dbReference type="GeneID" id="64605600"/>
<evidence type="ECO:0000256" key="1">
    <source>
        <dbReference type="ARBA" id="ARBA00022574"/>
    </source>
</evidence>
<feature type="repeat" description="WD" evidence="3">
    <location>
        <begin position="82"/>
        <end position="123"/>
    </location>
</feature>
<dbReference type="PANTHER" id="PTHR19879">
    <property type="entry name" value="TRANSCRIPTION INITIATION FACTOR TFIID"/>
    <property type="match status" value="1"/>
</dbReference>
<dbReference type="PROSITE" id="PS50294">
    <property type="entry name" value="WD_REPEATS_REGION"/>
    <property type="match status" value="2"/>
</dbReference>
<keyword evidence="2" id="KW-0677">Repeat</keyword>
<dbReference type="PANTHER" id="PTHR19879:SF9">
    <property type="entry name" value="TRANSCRIPTION INITIATION FACTOR TFIID SUBUNIT 5"/>
    <property type="match status" value="1"/>
</dbReference>
<evidence type="ECO:0000256" key="4">
    <source>
        <dbReference type="SAM" id="MobiDB-lite"/>
    </source>
</evidence>
<organism evidence="5 6">
    <name type="scientific">Suillus plorans</name>
    <dbReference type="NCBI Taxonomy" id="116603"/>
    <lineage>
        <taxon>Eukaryota</taxon>
        <taxon>Fungi</taxon>
        <taxon>Dikarya</taxon>
        <taxon>Basidiomycota</taxon>
        <taxon>Agaricomycotina</taxon>
        <taxon>Agaricomycetes</taxon>
        <taxon>Agaricomycetidae</taxon>
        <taxon>Boletales</taxon>
        <taxon>Suillineae</taxon>
        <taxon>Suillaceae</taxon>
        <taxon>Suillus</taxon>
    </lineage>
</organism>
<dbReference type="InterPro" id="IPR015943">
    <property type="entry name" value="WD40/YVTN_repeat-like_dom_sf"/>
</dbReference>
<gene>
    <name evidence="5" type="ORF">HD556DRAFT_851851</name>
</gene>
<dbReference type="Proteomes" id="UP000719766">
    <property type="component" value="Unassembled WGS sequence"/>
</dbReference>
<dbReference type="Pfam" id="PF00400">
    <property type="entry name" value="WD40"/>
    <property type="match status" value="3"/>
</dbReference>
<dbReference type="PROSITE" id="PS00678">
    <property type="entry name" value="WD_REPEATS_1"/>
    <property type="match status" value="1"/>
</dbReference>
<evidence type="ECO:0000313" key="5">
    <source>
        <dbReference type="EMBL" id="KAG1788534.1"/>
    </source>
</evidence>
<evidence type="ECO:0000256" key="3">
    <source>
        <dbReference type="PROSITE-ProRule" id="PRU00221"/>
    </source>
</evidence>
<dbReference type="InterPro" id="IPR036322">
    <property type="entry name" value="WD40_repeat_dom_sf"/>
</dbReference>
<dbReference type="EMBL" id="JABBWE010000067">
    <property type="protein sequence ID" value="KAG1788534.1"/>
    <property type="molecule type" value="Genomic_DNA"/>
</dbReference>
<dbReference type="Gene3D" id="2.130.10.10">
    <property type="entry name" value="YVTN repeat-like/Quinoprotein amine dehydrogenase"/>
    <property type="match status" value="1"/>
</dbReference>
<proteinExistence type="predicted"/>
<feature type="compositionally biased region" description="Polar residues" evidence="4">
    <location>
        <begin position="338"/>
        <end position="363"/>
    </location>
</feature>
<keyword evidence="1 3" id="KW-0853">WD repeat</keyword>
<sequence>MSKRGRSLLSGQDILNSCWQCAGVQMVREWRVDIMMGRQGCGPLRPATRKLSLARSRLGISGFNESTIKIWEAKTGELLAILDHDPLAVHSFAWTSDEKKLISGSFDGSIRIFETATWQQIAILQGHNSVVYAMSVSQNNCLLASVSCDETARLWNLDTNLPVGHPLPHNNRVECAAFSANGKLLVTGCWDQSAYVWDTYAILEEAGLQDLLSHSDGGHEKKVAVGKSLIDSDARRRPDQLKNTLQIPRDCFDDVRDGVHSPVIRDTYARFPGHRTLTLSESPHALLDGISSPFNRSQPNKIEIQHHQQPSTTPRYDSNVNEVAVVTAKQPELHWDNTKQAQQPGSSQNQPPALPSRSQSAATSILPPSASTFTLGATGARSETALIIRKPTWWTRFLFSVCCVSTELIDGHQ</sequence>
<evidence type="ECO:0000256" key="2">
    <source>
        <dbReference type="ARBA" id="ARBA00022737"/>
    </source>
</evidence>
<keyword evidence="6" id="KW-1185">Reference proteome</keyword>
<comment type="caution">
    <text evidence="5">The sequence shown here is derived from an EMBL/GenBank/DDBJ whole genome shotgun (WGS) entry which is preliminary data.</text>
</comment>
<dbReference type="InterPro" id="IPR019775">
    <property type="entry name" value="WD40_repeat_CS"/>
</dbReference>
<dbReference type="SUPFAM" id="SSF50978">
    <property type="entry name" value="WD40 repeat-like"/>
    <property type="match status" value="1"/>
</dbReference>
<name>A0A9P7DD40_9AGAM</name>
<dbReference type="OrthoDB" id="10251741at2759"/>
<dbReference type="InterPro" id="IPR001680">
    <property type="entry name" value="WD40_rpt"/>
</dbReference>
<evidence type="ECO:0000313" key="6">
    <source>
        <dbReference type="Proteomes" id="UP000719766"/>
    </source>
</evidence>
<dbReference type="SMART" id="SM00320">
    <property type="entry name" value="WD40"/>
    <property type="match status" value="3"/>
</dbReference>